<dbReference type="EMBL" id="AZCX01000004">
    <property type="protein sequence ID" value="KRK48111.1"/>
    <property type="molecule type" value="Genomic_DNA"/>
</dbReference>
<dbReference type="PANTHER" id="PTHR37804">
    <property type="entry name" value="CDAA REGULATORY PROTEIN CDAR"/>
    <property type="match status" value="1"/>
</dbReference>
<dbReference type="PATRIC" id="fig|1302272.5.peg.1866"/>
<protein>
    <submittedName>
        <fullName evidence="1">YbbR-like protein</fullName>
    </submittedName>
</protein>
<dbReference type="AlphaFoldDB" id="A0A0R1HNV2"/>
<dbReference type="STRING" id="1302272.FC96_GL001842"/>
<comment type="caution">
    <text evidence="1">The sequence shown here is derived from an EMBL/GenBank/DDBJ whole genome shotgun (WGS) entry which is preliminary data.</text>
</comment>
<dbReference type="Proteomes" id="UP000050911">
    <property type="component" value="Unassembled WGS sequence"/>
</dbReference>
<dbReference type="PANTHER" id="PTHR37804:SF1">
    <property type="entry name" value="CDAA REGULATORY PROTEIN CDAR"/>
    <property type="match status" value="1"/>
</dbReference>
<dbReference type="RefSeq" id="WP_056942471.1">
    <property type="nucleotide sequence ID" value="NZ_AZCX01000004.1"/>
</dbReference>
<evidence type="ECO:0000313" key="1">
    <source>
        <dbReference type="EMBL" id="KRK48111.1"/>
    </source>
</evidence>
<evidence type="ECO:0000313" key="2">
    <source>
        <dbReference type="Proteomes" id="UP000050911"/>
    </source>
</evidence>
<sequence>MSNFFNSKWVYRLLSLILAVGLFLFVNTTQSMTTSRGGESNTRLTTLTATERKTVSVQLRLNVDSDKYFVTGYPESVKVHLSGPASLVTATANTQNFRVFADLGSLGKGKHTVKLQQDGLNKEIKATIDPATITVNIQPRQTVSYPVKVNYDKGKIAENYEAGTPTTDVTNVKATGAQSEIARIDRVVAEINVPQNAKSTVNTQAVIEALDKQGRTVNVILTPSTTQASLPVTAKGHSKRVALGFRAKGGSDDQNYTITSPTKKVRIFGTETELEAIDKVTMDVDVSDVKDKKTKTISLDPDDEDVNGIDPASVKVTITAKTN</sequence>
<dbReference type="Gene3D" id="2.170.120.30">
    <property type="match status" value="1"/>
</dbReference>
<dbReference type="InterPro" id="IPR053154">
    <property type="entry name" value="c-di-AMP_regulator"/>
</dbReference>
<reference evidence="1 2" key="1">
    <citation type="journal article" date="2015" name="Genome Announc.">
        <title>Expanding the biotechnology potential of lactobacilli through comparative genomics of 213 strains and associated genera.</title>
        <authorList>
            <person name="Sun Z."/>
            <person name="Harris H.M."/>
            <person name="McCann A."/>
            <person name="Guo C."/>
            <person name="Argimon S."/>
            <person name="Zhang W."/>
            <person name="Yang X."/>
            <person name="Jeffery I.B."/>
            <person name="Cooney J.C."/>
            <person name="Kagawa T.F."/>
            <person name="Liu W."/>
            <person name="Song Y."/>
            <person name="Salvetti E."/>
            <person name="Wrobel A."/>
            <person name="Rasinkangas P."/>
            <person name="Parkhill J."/>
            <person name="Rea M.C."/>
            <person name="O'Sullivan O."/>
            <person name="Ritari J."/>
            <person name="Douillard F.P."/>
            <person name="Paul Ross R."/>
            <person name="Yang R."/>
            <person name="Briner A.E."/>
            <person name="Felis G.E."/>
            <person name="de Vos W.M."/>
            <person name="Barrangou R."/>
            <person name="Klaenhammer T.R."/>
            <person name="Caufield P.W."/>
            <person name="Cui Y."/>
            <person name="Zhang H."/>
            <person name="O'Toole P.W."/>
        </authorList>
    </citation>
    <scope>NUCLEOTIDE SEQUENCE [LARGE SCALE GENOMIC DNA]</scope>
    <source>
        <strain evidence="1 2">JCM 15530</strain>
    </source>
</reference>
<organism evidence="1 2">
    <name type="scientific">Secundilactobacillus kimchicus JCM 15530</name>
    <dbReference type="NCBI Taxonomy" id="1302272"/>
    <lineage>
        <taxon>Bacteria</taxon>
        <taxon>Bacillati</taxon>
        <taxon>Bacillota</taxon>
        <taxon>Bacilli</taxon>
        <taxon>Lactobacillales</taxon>
        <taxon>Lactobacillaceae</taxon>
        <taxon>Secundilactobacillus</taxon>
    </lineage>
</organism>
<dbReference type="Pfam" id="PF07949">
    <property type="entry name" value="YbbR"/>
    <property type="match status" value="3"/>
</dbReference>
<name>A0A0R1HNV2_9LACO</name>
<dbReference type="Gene3D" id="2.170.120.40">
    <property type="entry name" value="YbbR-like domain"/>
    <property type="match status" value="2"/>
</dbReference>
<dbReference type="OrthoDB" id="2139417at2"/>
<accession>A0A0R1HNV2</accession>
<gene>
    <name evidence="1" type="ORF">FC96_GL001842</name>
</gene>
<keyword evidence="2" id="KW-1185">Reference proteome</keyword>
<proteinExistence type="predicted"/>
<dbReference type="InterPro" id="IPR012505">
    <property type="entry name" value="YbbR"/>
</dbReference>